<dbReference type="FunFam" id="3.40.50.720:FF:000084">
    <property type="entry name" value="Short-chain dehydrogenase reductase"/>
    <property type="match status" value="1"/>
</dbReference>
<evidence type="ECO:0000313" key="3">
    <source>
        <dbReference type="EMBL" id="ADI15690.1"/>
    </source>
</evidence>
<evidence type="ECO:0000256" key="1">
    <source>
        <dbReference type="ARBA" id="ARBA00006484"/>
    </source>
</evidence>
<organism evidence="3 4">
    <name type="scientific">Truepera radiovictrix (strain DSM 17093 / CIP 108686 / LMG 22925 / RQ-24)</name>
    <dbReference type="NCBI Taxonomy" id="649638"/>
    <lineage>
        <taxon>Bacteria</taxon>
        <taxon>Thermotogati</taxon>
        <taxon>Deinococcota</taxon>
        <taxon>Deinococci</taxon>
        <taxon>Trueperales</taxon>
        <taxon>Trueperaceae</taxon>
        <taxon>Truepera</taxon>
    </lineage>
</organism>
<dbReference type="HOGENOM" id="CLU_010194_1_1_0"/>
<evidence type="ECO:0000313" key="4">
    <source>
        <dbReference type="Proteomes" id="UP000000379"/>
    </source>
</evidence>
<keyword evidence="2" id="KW-0560">Oxidoreductase</keyword>
<dbReference type="EMBL" id="CP002049">
    <property type="protein sequence ID" value="ADI15690.1"/>
    <property type="molecule type" value="Genomic_DNA"/>
</dbReference>
<dbReference type="Gene3D" id="3.40.50.720">
    <property type="entry name" value="NAD(P)-binding Rossmann-like Domain"/>
    <property type="match status" value="1"/>
</dbReference>
<dbReference type="eggNOG" id="COG1028">
    <property type="taxonomic scope" value="Bacteria"/>
</dbReference>
<accession>D7CUA5</accession>
<comment type="similarity">
    <text evidence="1">Belongs to the short-chain dehydrogenases/reductases (SDR) family.</text>
</comment>
<reference evidence="4" key="1">
    <citation type="submission" date="2010-05" db="EMBL/GenBank/DDBJ databases">
        <title>The complete genome of Truepera radiovictris DSM 17093.</title>
        <authorList>
            <consortium name="US DOE Joint Genome Institute (JGI-PGF)"/>
            <person name="Lucas S."/>
            <person name="Copeland A."/>
            <person name="Lapidus A."/>
            <person name="Glavina del Rio T."/>
            <person name="Dalin E."/>
            <person name="Tice H."/>
            <person name="Bruce D."/>
            <person name="Goodwin L."/>
            <person name="Pitluck S."/>
            <person name="Kyrpides N."/>
            <person name="Mavromatis K."/>
            <person name="Ovchinnikova G."/>
            <person name="Munk A.C."/>
            <person name="Detter J.C."/>
            <person name="Han C."/>
            <person name="Tapia R."/>
            <person name="Land M."/>
            <person name="Hauser L."/>
            <person name="Markowitz V."/>
            <person name="Cheng J.-F."/>
            <person name="Hugenholtz P."/>
            <person name="Woyke T."/>
            <person name="Wu D."/>
            <person name="Tindall B."/>
            <person name="Pomrenke H.G."/>
            <person name="Brambilla E."/>
            <person name="Klenk H.-P."/>
            <person name="Eisen J.A."/>
        </authorList>
    </citation>
    <scope>NUCLEOTIDE SEQUENCE [LARGE SCALE GENOMIC DNA]</scope>
    <source>
        <strain evidence="4">DSM 17093 / CIP 108686 / LMG 22925 / RQ-24</strain>
    </source>
</reference>
<dbReference type="Proteomes" id="UP000000379">
    <property type="component" value="Chromosome"/>
</dbReference>
<reference evidence="3 4" key="2">
    <citation type="journal article" date="2011" name="Stand. Genomic Sci.">
        <title>Complete genome sequence of Truepera radiovictrix type strain (RQ-24).</title>
        <authorList>
            <person name="Ivanova N."/>
            <person name="Rohde C."/>
            <person name="Munk C."/>
            <person name="Nolan M."/>
            <person name="Lucas S."/>
            <person name="Del Rio T.G."/>
            <person name="Tice H."/>
            <person name="Deshpande S."/>
            <person name="Cheng J.F."/>
            <person name="Tapia R."/>
            <person name="Han C."/>
            <person name="Goodwin L."/>
            <person name="Pitluck S."/>
            <person name="Liolios K."/>
            <person name="Mavromatis K."/>
            <person name="Mikhailova N."/>
            <person name="Pati A."/>
            <person name="Chen A."/>
            <person name="Palaniappan K."/>
            <person name="Land M."/>
            <person name="Hauser L."/>
            <person name="Chang Y.J."/>
            <person name="Jeffries C.D."/>
            <person name="Brambilla E."/>
            <person name="Rohde M."/>
            <person name="Goker M."/>
            <person name="Tindall B.J."/>
            <person name="Woyke T."/>
            <person name="Bristow J."/>
            <person name="Eisen J.A."/>
            <person name="Markowitz V."/>
            <person name="Hugenholtz P."/>
            <person name="Kyrpides N.C."/>
            <person name="Klenk H.P."/>
            <person name="Lapidus A."/>
        </authorList>
    </citation>
    <scope>NUCLEOTIDE SEQUENCE [LARGE SCALE GENOMIC DNA]</scope>
    <source>
        <strain evidence="4">DSM 17093 / CIP 108686 / LMG 22925 / RQ-24</strain>
    </source>
</reference>
<dbReference type="PRINTS" id="PR00081">
    <property type="entry name" value="GDHRDH"/>
</dbReference>
<dbReference type="Pfam" id="PF13561">
    <property type="entry name" value="adh_short_C2"/>
    <property type="match status" value="1"/>
</dbReference>
<gene>
    <name evidence="3" type="ordered locus">Trad_2584</name>
</gene>
<dbReference type="InterPro" id="IPR036291">
    <property type="entry name" value="NAD(P)-bd_dom_sf"/>
</dbReference>
<dbReference type="OrthoDB" id="9803333at2"/>
<dbReference type="GO" id="GO:0016616">
    <property type="term" value="F:oxidoreductase activity, acting on the CH-OH group of donors, NAD or NADP as acceptor"/>
    <property type="evidence" value="ECO:0007669"/>
    <property type="project" value="TreeGrafter"/>
</dbReference>
<dbReference type="SUPFAM" id="SSF51735">
    <property type="entry name" value="NAD(P)-binding Rossmann-fold domains"/>
    <property type="match status" value="1"/>
</dbReference>
<dbReference type="RefSeq" id="WP_013179051.1">
    <property type="nucleotide sequence ID" value="NC_014221.1"/>
</dbReference>
<sequence length="257" mass="26635">MTPYRSLFDLSDRRALVIGAGSGIGAAVAQGLSAFGAFVTCADLDLGAAERVRVGLEGPGEATRLDLTDSAQVAAVIGALPKLDILICTPAINVRKRLLELSEAEFERVVNLNLKGSFFALQAAGRRMAEAGGGSIVLFSSIRAQVVEPGQGVYAATKAGALQLVRALAAELGPYGVRANAIAPGVVETPLTAPIKAHPEWYRAYADKGALGRWATPDEMVGAAVFLASRAASYVTGTLLVVDGGWTAVDGRFTPPL</sequence>
<protein>
    <submittedName>
        <fullName evidence="3">Short-chain dehydrogenase/reductase SDR</fullName>
    </submittedName>
</protein>
<dbReference type="AlphaFoldDB" id="D7CUA5"/>
<keyword evidence="4" id="KW-1185">Reference proteome</keyword>
<evidence type="ECO:0000256" key="2">
    <source>
        <dbReference type="ARBA" id="ARBA00023002"/>
    </source>
</evidence>
<dbReference type="PANTHER" id="PTHR42760">
    <property type="entry name" value="SHORT-CHAIN DEHYDROGENASES/REDUCTASES FAMILY MEMBER"/>
    <property type="match status" value="1"/>
</dbReference>
<dbReference type="InterPro" id="IPR002347">
    <property type="entry name" value="SDR_fam"/>
</dbReference>
<dbReference type="PANTHER" id="PTHR42760:SF133">
    <property type="entry name" value="3-OXOACYL-[ACYL-CARRIER-PROTEIN] REDUCTASE"/>
    <property type="match status" value="1"/>
</dbReference>
<dbReference type="STRING" id="649638.Trad_2584"/>
<proteinExistence type="inferred from homology"/>
<dbReference type="PROSITE" id="PS00061">
    <property type="entry name" value="ADH_SHORT"/>
    <property type="match status" value="1"/>
</dbReference>
<name>D7CUA5_TRURR</name>
<dbReference type="KEGG" id="tra:Trad_2584"/>
<dbReference type="InterPro" id="IPR020904">
    <property type="entry name" value="Sc_DH/Rdtase_CS"/>
</dbReference>